<accession>A0A8W8IGJ8</accession>
<dbReference type="Proteomes" id="UP000005408">
    <property type="component" value="Unassembled WGS sequence"/>
</dbReference>
<keyword evidence="3" id="KW-1185">Reference proteome</keyword>
<evidence type="ECO:0000313" key="2">
    <source>
        <dbReference type="EnsemblMetazoa" id="G14174.1:cds"/>
    </source>
</evidence>
<feature type="compositionally biased region" description="Basic and acidic residues" evidence="1">
    <location>
        <begin position="1"/>
        <end position="17"/>
    </location>
</feature>
<sequence>MGSKVDRKPLASEDALKQLKKSRSTKEKADALRRPATGGGPKPLSPSPVEAEFLSGMGNRPTLSGLASGYDTEEVQIELVHEFNSDSNIVPSSNDTDTACTNAVNYQLIDLPVVTTSTGQRTSKRRKTMEDEEILTLQAEREKLGVNVIRHFFRHNEVCVGCHEIGESYSRGRQSLCEFCLRNVVVRILS</sequence>
<protein>
    <submittedName>
        <fullName evidence="2">Uncharacterized protein</fullName>
    </submittedName>
</protein>
<feature type="compositionally biased region" description="Basic and acidic residues" evidence="1">
    <location>
        <begin position="24"/>
        <end position="33"/>
    </location>
</feature>
<evidence type="ECO:0000313" key="3">
    <source>
        <dbReference type="Proteomes" id="UP000005408"/>
    </source>
</evidence>
<name>A0A8W8IGJ8_MAGGI</name>
<evidence type="ECO:0000256" key="1">
    <source>
        <dbReference type="SAM" id="MobiDB-lite"/>
    </source>
</evidence>
<proteinExistence type="predicted"/>
<dbReference type="EnsemblMetazoa" id="G14174.1">
    <property type="protein sequence ID" value="G14174.1:cds"/>
    <property type="gene ID" value="G14174"/>
</dbReference>
<dbReference type="AlphaFoldDB" id="A0A8W8IGJ8"/>
<feature type="region of interest" description="Disordered" evidence="1">
    <location>
        <begin position="1"/>
        <end position="50"/>
    </location>
</feature>
<reference evidence="2" key="1">
    <citation type="submission" date="2022-08" db="UniProtKB">
        <authorList>
            <consortium name="EnsemblMetazoa"/>
        </authorList>
    </citation>
    <scope>IDENTIFICATION</scope>
    <source>
        <strain evidence="2">05x7-T-G4-1.051#20</strain>
    </source>
</reference>
<organism evidence="2 3">
    <name type="scientific">Magallana gigas</name>
    <name type="common">Pacific oyster</name>
    <name type="synonym">Crassostrea gigas</name>
    <dbReference type="NCBI Taxonomy" id="29159"/>
    <lineage>
        <taxon>Eukaryota</taxon>
        <taxon>Metazoa</taxon>
        <taxon>Spiralia</taxon>
        <taxon>Lophotrochozoa</taxon>
        <taxon>Mollusca</taxon>
        <taxon>Bivalvia</taxon>
        <taxon>Autobranchia</taxon>
        <taxon>Pteriomorphia</taxon>
        <taxon>Ostreida</taxon>
        <taxon>Ostreoidea</taxon>
        <taxon>Ostreidae</taxon>
        <taxon>Magallana</taxon>
    </lineage>
</organism>